<reference evidence="3" key="1">
    <citation type="journal article" date="2010" name="Genome Res.">
        <title>Population genomic sequencing of Coccidioides fungi reveals recent hybridization and transposon control.</title>
        <authorList>
            <person name="Neafsey D.E."/>
            <person name="Barker B.M."/>
            <person name="Sharpton T.J."/>
            <person name="Stajich J.E."/>
            <person name="Park D.J."/>
            <person name="Whiston E."/>
            <person name="Hung C.-Y."/>
            <person name="McMahan C."/>
            <person name="White J."/>
            <person name="Sykes S."/>
            <person name="Heiman D."/>
            <person name="Young S."/>
            <person name="Zeng Q."/>
            <person name="Abouelleil A."/>
            <person name="Aftuck L."/>
            <person name="Bessette D."/>
            <person name="Brown A."/>
            <person name="FitzGerald M."/>
            <person name="Lui A."/>
            <person name="Macdonald J.P."/>
            <person name="Priest M."/>
            <person name="Orbach M.J."/>
            <person name="Galgiani J.N."/>
            <person name="Kirkland T.N."/>
            <person name="Cole G.T."/>
            <person name="Birren B.W."/>
            <person name="Henn M.R."/>
            <person name="Taylor J.W."/>
            <person name="Rounsley S.D."/>
        </authorList>
    </citation>
    <scope>NUCLEOTIDE SEQUENCE [LARGE SCALE GENOMIC DNA]</scope>
    <source>
        <strain evidence="3">H538.4</strain>
    </source>
</reference>
<accession>A0A0J8RRH3</accession>
<dbReference type="Proteomes" id="UP000054563">
    <property type="component" value="Unassembled WGS sequence"/>
</dbReference>
<name>A0A0J8RRH3_COCIT</name>
<evidence type="ECO:0000313" key="3">
    <source>
        <dbReference type="Proteomes" id="UP000054563"/>
    </source>
</evidence>
<proteinExistence type="predicted"/>
<dbReference type="EMBL" id="DS016996">
    <property type="protein sequence ID" value="KMU87181.1"/>
    <property type="molecule type" value="Genomic_DNA"/>
</dbReference>
<protein>
    <submittedName>
        <fullName evidence="2">Uncharacterized protein</fullName>
    </submittedName>
</protein>
<organism evidence="2 3">
    <name type="scientific">Coccidioides immitis H538.4</name>
    <dbReference type="NCBI Taxonomy" id="396776"/>
    <lineage>
        <taxon>Eukaryota</taxon>
        <taxon>Fungi</taxon>
        <taxon>Dikarya</taxon>
        <taxon>Ascomycota</taxon>
        <taxon>Pezizomycotina</taxon>
        <taxon>Eurotiomycetes</taxon>
        <taxon>Eurotiomycetidae</taxon>
        <taxon>Onygenales</taxon>
        <taxon>Onygenaceae</taxon>
        <taxon>Coccidioides</taxon>
    </lineage>
</organism>
<dbReference type="AlphaFoldDB" id="A0A0J8RRH3"/>
<dbReference type="VEuPathDB" id="FungiDB:CIHG_05122"/>
<gene>
    <name evidence="2" type="ORF">CIHG_05122</name>
</gene>
<feature type="region of interest" description="Disordered" evidence="1">
    <location>
        <begin position="1"/>
        <end position="29"/>
    </location>
</feature>
<sequence length="111" mass="12134">MKGVHLSLHKRHIPPTEAPKPPSIGRTSADLPDSLKKLKWEWWVRPRRLFDICVINVGGSASNAAVIVRPCSPCSAWLKEGGKVPALKIRSTVQMVNATLSDILPLAAVHN</sequence>
<evidence type="ECO:0000256" key="1">
    <source>
        <dbReference type="SAM" id="MobiDB-lite"/>
    </source>
</evidence>
<evidence type="ECO:0000313" key="2">
    <source>
        <dbReference type="EMBL" id="KMU87181.1"/>
    </source>
</evidence>